<dbReference type="NCBIfam" id="NF004127">
    <property type="entry name" value="PRK05617.1"/>
    <property type="match status" value="1"/>
</dbReference>
<dbReference type="SUPFAM" id="SSF56024">
    <property type="entry name" value="Phospholipase D/nuclease"/>
    <property type="match status" value="2"/>
</dbReference>
<dbReference type="GO" id="GO:0003860">
    <property type="term" value="F:3-hydroxyisobutyryl-CoA hydrolase activity"/>
    <property type="evidence" value="ECO:0007669"/>
    <property type="project" value="UniProtKB-UniRule"/>
</dbReference>
<dbReference type="PROSITE" id="PS50035">
    <property type="entry name" value="PLD"/>
    <property type="match status" value="1"/>
</dbReference>
<dbReference type="GO" id="GO:0006574">
    <property type="term" value="P:L-valine catabolic process"/>
    <property type="evidence" value="ECO:0007669"/>
    <property type="project" value="UniProtKB-UniRule"/>
</dbReference>
<dbReference type="Proteomes" id="UP001634393">
    <property type="component" value="Unassembled WGS sequence"/>
</dbReference>
<dbReference type="InterPro" id="IPR001736">
    <property type="entry name" value="PLipase_D/transphosphatidylase"/>
</dbReference>
<dbReference type="Gene3D" id="3.90.226.10">
    <property type="entry name" value="2-enoyl-CoA Hydratase, Chain A, domain 1"/>
    <property type="match status" value="1"/>
</dbReference>
<evidence type="ECO:0000256" key="1">
    <source>
        <dbReference type="ARBA" id="ARBA00022801"/>
    </source>
</evidence>
<comment type="catalytic activity">
    <reaction evidence="2">
        <text>3-hydroxy-2-methylpropanoyl-CoA + H2O = 3-hydroxy-2-methylpropanoate + CoA + H(+)</text>
        <dbReference type="Rhea" id="RHEA:20888"/>
        <dbReference type="ChEBI" id="CHEBI:11805"/>
        <dbReference type="ChEBI" id="CHEBI:15377"/>
        <dbReference type="ChEBI" id="CHEBI:15378"/>
        <dbReference type="ChEBI" id="CHEBI:57287"/>
        <dbReference type="ChEBI" id="CHEBI:57340"/>
        <dbReference type="EC" id="3.1.2.4"/>
    </reaction>
</comment>
<dbReference type="InterPro" id="IPR029045">
    <property type="entry name" value="ClpP/crotonase-like_dom_sf"/>
</dbReference>
<dbReference type="Pfam" id="PF16113">
    <property type="entry name" value="ECH_2"/>
    <property type="match status" value="1"/>
</dbReference>
<accession>A0ABD3U558</accession>
<dbReference type="EC" id="3.1.2.4" evidence="2"/>
<keyword evidence="6" id="KW-1185">Reference proteome</keyword>
<dbReference type="InterPro" id="IPR025202">
    <property type="entry name" value="PLD-like_dom"/>
</dbReference>
<name>A0ABD3U558_9LAMI</name>
<feature type="domain" description="PLD phosphodiesterase" evidence="4">
    <location>
        <begin position="173"/>
        <end position="200"/>
    </location>
</feature>
<dbReference type="PANTHER" id="PTHR43176:SF14">
    <property type="entry name" value="SMALL RIBOSOMAL SUBUNIT PROTEIN MS47"/>
    <property type="match status" value="1"/>
</dbReference>
<keyword evidence="3" id="KW-0732">Signal</keyword>
<dbReference type="SMART" id="SM00155">
    <property type="entry name" value="PLDc"/>
    <property type="match status" value="2"/>
</dbReference>
<evidence type="ECO:0000256" key="3">
    <source>
        <dbReference type="SAM" id="SignalP"/>
    </source>
</evidence>
<comment type="function">
    <text evidence="2">Hydrolyzes 3-hydroxyisobutyryl-CoA (HIBYL-CoA), a saline catabolite. Has high activity toward isobutyryl-CoA. Could be an isobutyryl-CoA dehydrogenase that functions in valine catabolism.</text>
</comment>
<dbReference type="CDD" id="cd09107">
    <property type="entry name" value="PLDc_vPLD3_4_5_like_2"/>
    <property type="match status" value="1"/>
</dbReference>
<dbReference type="AlphaFoldDB" id="A0ABD3U558"/>
<dbReference type="CDD" id="cd09106">
    <property type="entry name" value="PLDc_vPLD3_4_5_like_1"/>
    <property type="match status" value="1"/>
</dbReference>
<dbReference type="SUPFAM" id="SSF52096">
    <property type="entry name" value="ClpP/crotonase"/>
    <property type="match status" value="1"/>
</dbReference>
<organism evidence="5 6">
    <name type="scientific">Penstemon smallii</name>
    <dbReference type="NCBI Taxonomy" id="265156"/>
    <lineage>
        <taxon>Eukaryota</taxon>
        <taxon>Viridiplantae</taxon>
        <taxon>Streptophyta</taxon>
        <taxon>Embryophyta</taxon>
        <taxon>Tracheophyta</taxon>
        <taxon>Spermatophyta</taxon>
        <taxon>Magnoliopsida</taxon>
        <taxon>eudicotyledons</taxon>
        <taxon>Gunneridae</taxon>
        <taxon>Pentapetalae</taxon>
        <taxon>asterids</taxon>
        <taxon>lamiids</taxon>
        <taxon>Lamiales</taxon>
        <taxon>Plantaginaceae</taxon>
        <taxon>Cheloneae</taxon>
        <taxon>Penstemon</taxon>
    </lineage>
</organism>
<comment type="similarity">
    <text evidence="2">Belongs to the enoyl-CoA hydratase/isomerase family.</text>
</comment>
<keyword evidence="1 2" id="KW-0378">Hydrolase</keyword>
<evidence type="ECO:0000259" key="4">
    <source>
        <dbReference type="PROSITE" id="PS50035"/>
    </source>
</evidence>
<sequence length="882" mass="99453">MKKWAIPALSLTLCFFLILNPNSRVYSSSSSSSSSSSDENEECKAWVVQSIPTDMPYLSPVPGVLSTADVFRWLAGNSSRSLDITTQYWQLIAHPHDPRSDDYGYSKDDMQRFGSNQGFQVYQALRNAADRDINIRLLQHYGSYPYYTEEPSNLASGRPNVKNVTLLLNEWWGSGVVHAKIWVSDSRDVYIGSANSDWKSLTQVKEMGIYLVGCPRIAEDVVTYYDNLWKLAHLNSSTYTKVAPDQQWQITRKLPCWSRFLSPDQNCRSPLPKYLEVKHVHGYPFLSDPDVFHMDIETPGLNYSTSQPQSSYLSFAPPELLFGKYQTDEQAWVDTIKSVGPKATVRISTMNWLGQSQHMSGLAYWSSISSSISEVVFSKNAEVKLLVAWVNFANNEKEYLKSLLYTNTLCSSSKYNHCSGKVEIKYYFVPGFNLTGPAVLNDTSTGNIYPGFSRYYQGKYAVSDVRAHIGTSNLIWDHFYSNAGISFGTYNPNIVSKLEEIFDADWNSPYAVPFELWEEGNVLVQGRANSRTAMLNRPSSLNALTASMAARLNRLYESWEENSAIGFVMMKGSDKAFCSGTDVVALYRLLNEGKTEECKAFFESLYKFVYVLGTYLKPNVAIMDGIVMGAGAGISLPGMFRVVTDRTFFSSPEVQIGFHPDAGASYYLSRLPGEYLALTGEKLNGADMMACGLATHYSVKEKLPWIEERLGNLITDDRSIIENSLDQYGSLVHPDGRSVLHRLEKIDEYFSYDTMEEIVEALETQVAESDEIWCATVLNKIKEASPLSLKVTLQSIREGRFQTLDLCLAREYRISTRWVSQKVSNEFREGVRARLVDKDFAPKWDHPKLEDVSDDMVASFFSPLGEVEPELSLPVTIREPDV</sequence>
<dbReference type="Gene3D" id="3.30.870.10">
    <property type="entry name" value="Endonuclease Chain A"/>
    <property type="match status" value="2"/>
</dbReference>
<dbReference type="CDD" id="cd06558">
    <property type="entry name" value="crotonase-like"/>
    <property type="match status" value="1"/>
</dbReference>
<reference evidence="5 6" key="1">
    <citation type="submission" date="2024-12" db="EMBL/GenBank/DDBJ databases">
        <title>The unique morphological basis and parallel evolutionary history of personate flowers in Penstemon.</title>
        <authorList>
            <person name="Depatie T.H."/>
            <person name="Wessinger C.A."/>
        </authorList>
    </citation>
    <scope>NUCLEOTIDE SEQUENCE [LARGE SCALE GENOMIC DNA]</scope>
    <source>
        <strain evidence="5">WTNN_2</strain>
        <tissue evidence="5">Leaf</tissue>
    </source>
</reference>
<dbReference type="EMBL" id="JBJXBP010000002">
    <property type="protein sequence ID" value="KAL3844076.1"/>
    <property type="molecule type" value="Genomic_DNA"/>
</dbReference>
<dbReference type="FunFam" id="3.90.226.10:FF:000027">
    <property type="entry name" value="Probable 3-hydroxyisobutyryl-CoA hydrolase 2"/>
    <property type="match status" value="1"/>
</dbReference>
<dbReference type="Pfam" id="PF13091">
    <property type="entry name" value="PLDc_2"/>
    <property type="match status" value="1"/>
</dbReference>
<feature type="chain" id="PRO_5044828785" description="3-hydroxyisobutyryl-CoA hydrolase" evidence="3">
    <location>
        <begin position="28"/>
        <end position="882"/>
    </location>
</feature>
<feature type="signal peptide" evidence="3">
    <location>
        <begin position="1"/>
        <end position="27"/>
    </location>
</feature>
<evidence type="ECO:0000313" key="6">
    <source>
        <dbReference type="Proteomes" id="UP001634393"/>
    </source>
</evidence>
<evidence type="ECO:0000313" key="5">
    <source>
        <dbReference type="EMBL" id="KAL3844076.1"/>
    </source>
</evidence>
<comment type="caution">
    <text evidence="5">The sequence shown here is derived from an EMBL/GenBank/DDBJ whole genome shotgun (WGS) entry which is preliminary data.</text>
</comment>
<proteinExistence type="inferred from homology"/>
<protein>
    <recommendedName>
        <fullName evidence="2">3-hydroxyisobutyryl-CoA hydrolase</fullName>
        <shortName evidence="2">HIB-CoA hydrolase</shortName>
        <shortName evidence="2">HIBYL-CoA-H</shortName>
        <ecNumber evidence="2">3.1.2.4</ecNumber>
    </recommendedName>
    <alternativeName>
        <fullName evidence="2">3-hydroxyisobutyryl-coenzyme A hydrolase</fullName>
    </alternativeName>
</protein>
<dbReference type="InterPro" id="IPR045004">
    <property type="entry name" value="ECH_dom"/>
</dbReference>
<gene>
    <name evidence="5" type="ORF">ACJIZ3_001479</name>
</gene>
<comment type="pathway">
    <text evidence="2">Amino-acid degradation; L-valine degradation.</text>
</comment>
<evidence type="ECO:0000256" key="2">
    <source>
        <dbReference type="RuleBase" id="RU369070"/>
    </source>
</evidence>
<dbReference type="InterPro" id="IPR032259">
    <property type="entry name" value="HIBYL-CoA-H"/>
</dbReference>
<dbReference type="PANTHER" id="PTHR43176">
    <property type="entry name" value="3-HYDROXYISOBUTYRYL-COA HYDROLASE-RELATED"/>
    <property type="match status" value="1"/>
</dbReference>